<keyword evidence="3" id="KW-1003">Cell membrane</keyword>
<proteinExistence type="inferred from homology"/>
<comment type="similarity">
    <text evidence="2 7">Belongs to the ExbD/TolR family.</text>
</comment>
<evidence type="ECO:0000256" key="7">
    <source>
        <dbReference type="RuleBase" id="RU003879"/>
    </source>
</evidence>
<dbReference type="InterPro" id="IPR003400">
    <property type="entry name" value="ExbD"/>
</dbReference>
<keyword evidence="4 7" id="KW-0812">Transmembrane</keyword>
<name>A0A518EVX2_9BACT</name>
<dbReference type="EMBL" id="CP036434">
    <property type="protein sequence ID" value="QDV08240.1"/>
    <property type="molecule type" value="Genomic_DNA"/>
</dbReference>
<reference evidence="8 9" key="1">
    <citation type="submission" date="2019-02" db="EMBL/GenBank/DDBJ databases">
        <title>Deep-cultivation of Planctomycetes and their phenomic and genomic characterization uncovers novel biology.</title>
        <authorList>
            <person name="Wiegand S."/>
            <person name="Jogler M."/>
            <person name="Boedeker C."/>
            <person name="Pinto D."/>
            <person name="Vollmers J."/>
            <person name="Rivas-Marin E."/>
            <person name="Kohn T."/>
            <person name="Peeters S.H."/>
            <person name="Heuer A."/>
            <person name="Rast P."/>
            <person name="Oberbeckmann S."/>
            <person name="Bunk B."/>
            <person name="Jeske O."/>
            <person name="Meyerdierks A."/>
            <person name="Storesund J.E."/>
            <person name="Kallscheuer N."/>
            <person name="Luecker S."/>
            <person name="Lage O.M."/>
            <person name="Pohl T."/>
            <person name="Merkel B.J."/>
            <person name="Hornburger P."/>
            <person name="Mueller R.-W."/>
            <person name="Bruemmer F."/>
            <person name="Labrenz M."/>
            <person name="Spormann A.M."/>
            <person name="Op den Camp H."/>
            <person name="Overmann J."/>
            <person name="Amann R."/>
            <person name="Jetten M.S.M."/>
            <person name="Mascher T."/>
            <person name="Medema M.H."/>
            <person name="Devos D.P."/>
            <person name="Kaster A.-K."/>
            <person name="Ovreas L."/>
            <person name="Rohde M."/>
            <person name="Galperin M.Y."/>
            <person name="Jogler C."/>
        </authorList>
    </citation>
    <scope>NUCLEOTIDE SEQUENCE [LARGE SCALE GENOMIC DNA]</scope>
    <source>
        <strain evidence="8 9">Poly30</strain>
    </source>
</reference>
<evidence type="ECO:0000313" key="9">
    <source>
        <dbReference type="Proteomes" id="UP000320390"/>
    </source>
</evidence>
<comment type="subcellular location">
    <subcellularLocation>
        <location evidence="1">Cell membrane</location>
        <topology evidence="1">Single-pass membrane protein</topology>
    </subcellularLocation>
    <subcellularLocation>
        <location evidence="7">Cell membrane</location>
        <topology evidence="7">Single-pass type II membrane protein</topology>
    </subcellularLocation>
</comment>
<dbReference type="Proteomes" id="UP000320390">
    <property type="component" value="Chromosome"/>
</dbReference>
<evidence type="ECO:0000256" key="6">
    <source>
        <dbReference type="ARBA" id="ARBA00023136"/>
    </source>
</evidence>
<organism evidence="8 9">
    <name type="scientific">Saltatorellus ferox</name>
    <dbReference type="NCBI Taxonomy" id="2528018"/>
    <lineage>
        <taxon>Bacteria</taxon>
        <taxon>Pseudomonadati</taxon>
        <taxon>Planctomycetota</taxon>
        <taxon>Planctomycetia</taxon>
        <taxon>Planctomycetia incertae sedis</taxon>
        <taxon>Saltatorellus</taxon>
    </lineage>
</organism>
<keyword evidence="7" id="KW-0813">Transport</keyword>
<keyword evidence="5" id="KW-1133">Transmembrane helix</keyword>
<gene>
    <name evidence="8" type="ORF">Poly30_37760</name>
</gene>
<dbReference type="GO" id="GO:0015031">
    <property type="term" value="P:protein transport"/>
    <property type="evidence" value="ECO:0007669"/>
    <property type="project" value="UniProtKB-KW"/>
</dbReference>
<dbReference type="AlphaFoldDB" id="A0A518EVX2"/>
<dbReference type="PANTHER" id="PTHR30558">
    <property type="entry name" value="EXBD MEMBRANE COMPONENT OF PMF-DRIVEN MACROMOLECULE IMPORT SYSTEM"/>
    <property type="match status" value="1"/>
</dbReference>
<evidence type="ECO:0000256" key="2">
    <source>
        <dbReference type="ARBA" id="ARBA00005811"/>
    </source>
</evidence>
<evidence type="ECO:0000256" key="1">
    <source>
        <dbReference type="ARBA" id="ARBA00004162"/>
    </source>
</evidence>
<dbReference type="GO" id="GO:0005886">
    <property type="term" value="C:plasma membrane"/>
    <property type="evidence" value="ECO:0007669"/>
    <property type="project" value="UniProtKB-SubCell"/>
</dbReference>
<evidence type="ECO:0000256" key="3">
    <source>
        <dbReference type="ARBA" id="ARBA00022475"/>
    </source>
</evidence>
<evidence type="ECO:0000313" key="8">
    <source>
        <dbReference type="EMBL" id="QDV08240.1"/>
    </source>
</evidence>
<evidence type="ECO:0000256" key="5">
    <source>
        <dbReference type="ARBA" id="ARBA00022989"/>
    </source>
</evidence>
<evidence type="ECO:0000256" key="4">
    <source>
        <dbReference type="ARBA" id="ARBA00022692"/>
    </source>
</evidence>
<keyword evidence="7" id="KW-0653">Protein transport</keyword>
<accession>A0A518EVX2</accession>
<keyword evidence="6" id="KW-0472">Membrane</keyword>
<dbReference type="Pfam" id="PF02472">
    <property type="entry name" value="ExbD"/>
    <property type="match status" value="1"/>
</dbReference>
<protein>
    <submittedName>
        <fullName evidence="8">Biopolymer transport protein ExbD/TolR</fullName>
    </submittedName>
</protein>
<dbReference type="GO" id="GO:0022857">
    <property type="term" value="F:transmembrane transporter activity"/>
    <property type="evidence" value="ECO:0007669"/>
    <property type="project" value="InterPro"/>
</dbReference>
<sequence>MANSALDEIMDEKCELQMTPMIDVTFLLLIFFMCTLKFKVLEGKLGAYLPKDVGVNPQDAEPKEKVDIRLDVVKVGNRMRWSSETKGPVPYTEADAAEKLRFFYDDSREIRYTVGPRRFTDLAEVTKALQAIKAREPDKEATIDPRTGVTNKDVVEALDAVMYAGYDNVTFKGSYEK</sequence>
<dbReference type="OrthoDB" id="281590at2"/>
<keyword evidence="9" id="KW-1185">Reference proteome</keyword>
<dbReference type="RefSeq" id="WP_145200530.1">
    <property type="nucleotide sequence ID" value="NZ_CP036434.1"/>
</dbReference>